<proteinExistence type="predicted"/>
<dbReference type="Proteomes" id="UP000887578">
    <property type="component" value="Unplaced"/>
</dbReference>
<evidence type="ECO:0000256" key="1">
    <source>
        <dbReference type="SAM" id="MobiDB-lite"/>
    </source>
</evidence>
<name>A0A914Q4R0_9BILA</name>
<sequence length="170" mass="18853">MSNNEKLIPEREAPPPPNQFKANLEIQIIELTSYPMDEQERTLARQSHLEFIIAATDYKVGPPPDENATDAEAARIRQERDEYMKKLGAGRGLTLNEIKAEEEAVRWLVNNGLGIVQDTISNPDGSLISTFSSFSTSNSDISEDDDHSSKNDEVDANGSVEKQKFGGDQD</sequence>
<keyword evidence="2" id="KW-1185">Reference proteome</keyword>
<evidence type="ECO:0000313" key="2">
    <source>
        <dbReference type="Proteomes" id="UP000887578"/>
    </source>
</evidence>
<protein>
    <submittedName>
        <fullName evidence="3">Uncharacterized protein</fullName>
    </submittedName>
</protein>
<feature type="compositionally biased region" description="Basic and acidic residues" evidence="1">
    <location>
        <begin position="161"/>
        <end position="170"/>
    </location>
</feature>
<organism evidence="2 3">
    <name type="scientific">Panagrolaimus davidi</name>
    <dbReference type="NCBI Taxonomy" id="227884"/>
    <lineage>
        <taxon>Eukaryota</taxon>
        <taxon>Metazoa</taxon>
        <taxon>Ecdysozoa</taxon>
        <taxon>Nematoda</taxon>
        <taxon>Chromadorea</taxon>
        <taxon>Rhabditida</taxon>
        <taxon>Tylenchina</taxon>
        <taxon>Panagrolaimomorpha</taxon>
        <taxon>Panagrolaimoidea</taxon>
        <taxon>Panagrolaimidae</taxon>
        <taxon>Panagrolaimus</taxon>
    </lineage>
</organism>
<feature type="compositionally biased region" description="Low complexity" evidence="1">
    <location>
        <begin position="131"/>
        <end position="140"/>
    </location>
</feature>
<dbReference type="AlphaFoldDB" id="A0A914Q4R0"/>
<evidence type="ECO:0000313" key="3">
    <source>
        <dbReference type="WBParaSite" id="PDA_v2.g22168.t1"/>
    </source>
</evidence>
<dbReference type="WBParaSite" id="PDA_v2.g22168.t1">
    <property type="protein sequence ID" value="PDA_v2.g22168.t1"/>
    <property type="gene ID" value="PDA_v2.g22168"/>
</dbReference>
<feature type="region of interest" description="Disordered" evidence="1">
    <location>
        <begin position="131"/>
        <end position="170"/>
    </location>
</feature>
<accession>A0A914Q4R0</accession>
<reference evidence="3" key="1">
    <citation type="submission" date="2022-11" db="UniProtKB">
        <authorList>
            <consortium name="WormBaseParasite"/>
        </authorList>
    </citation>
    <scope>IDENTIFICATION</scope>
</reference>